<protein>
    <recommendedName>
        <fullName evidence="3">Response regulator</fullName>
    </recommendedName>
</protein>
<dbReference type="EMBL" id="CP032093">
    <property type="protein sequence ID" value="AXY00947.1"/>
    <property type="molecule type" value="Genomic_DNA"/>
</dbReference>
<reference evidence="1 2" key="1">
    <citation type="submission" date="2018-08" db="EMBL/GenBank/DDBJ databases">
        <title>Genomic taxonomy of the Vibrionaceae family.</title>
        <authorList>
            <person name="Gomez-Gil B."/>
            <person name="Tanaka M."/>
            <person name="Sawabe T."/>
            <person name="Enciso-Ibarra K."/>
        </authorList>
    </citation>
    <scope>NUCLEOTIDE SEQUENCE [LARGE SCALE GENOMIC DNA]</scope>
    <source>
        <strain evidence="1 2">CAIM 1831</strain>
    </source>
</reference>
<proteinExistence type="predicted"/>
<name>A0ABM6YTH1_9VIBR</name>
<keyword evidence="2" id="KW-1185">Reference proteome</keyword>
<evidence type="ECO:0008006" key="3">
    <source>
        <dbReference type="Google" id="ProtNLM"/>
    </source>
</evidence>
<evidence type="ECO:0000313" key="2">
    <source>
        <dbReference type="Proteomes" id="UP000262832"/>
    </source>
</evidence>
<sequence>MGSKQHIILLDCDGIAVEDITWLSAKRSVAHVIAVANDHNKLPIVDNHRIGWFVPFFQDSADFFLISELTSLLNMHMVESDVMPLVIIVTRDRPLSKAVQMISQYKNTDSICYESLHQLNSLGG</sequence>
<evidence type="ECO:0000313" key="1">
    <source>
        <dbReference type="EMBL" id="AXY00947.1"/>
    </source>
</evidence>
<dbReference type="Proteomes" id="UP000262832">
    <property type="component" value="Chromosome I"/>
</dbReference>
<gene>
    <name evidence="1" type="ORF">D1115_06600</name>
</gene>
<accession>A0ABM6YTH1</accession>
<organism evidence="1 2">
    <name type="scientific">Vibrio alfacsensis</name>
    <dbReference type="NCBI Taxonomy" id="1074311"/>
    <lineage>
        <taxon>Bacteria</taxon>
        <taxon>Pseudomonadati</taxon>
        <taxon>Pseudomonadota</taxon>
        <taxon>Gammaproteobacteria</taxon>
        <taxon>Vibrionales</taxon>
        <taxon>Vibrionaceae</taxon>
        <taxon>Vibrio</taxon>
    </lineage>
</organism>